<organism evidence="3 4">
    <name type="scientific">Haloechinothrix aidingensis</name>
    <dbReference type="NCBI Taxonomy" id="2752311"/>
    <lineage>
        <taxon>Bacteria</taxon>
        <taxon>Bacillati</taxon>
        <taxon>Actinomycetota</taxon>
        <taxon>Actinomycetes</taxon>
        <taxon>Pseudonocardiales</taxon>
        <taxon>Pseudonocardiaceae</taxon>
        <taxon>Haloechinothrix</taxon>
    </lineage>
</organism>
<feature type="transmembrane region" description="Helical" evidence="1">
    <location>
        <begin position="48"/>
        <end position="67"/>
    </location>
</feature>
<dbReference type="InterPro" id="IPR002881">
    <property type="entry name" value="DUF58"/>
</dbReference>
<feature type="transmembrane region" description="Helical" evidence="1">
    <location>
        <begin position="21"/>
        <end position="42"/>
    </location>
</feature>
<protein>
    <submittedName>
        <fullName evidence="3">DUF58 domain-containing protein</fullName>
    </submittedName>
</protein>
<dbReference type="AlphaFoldDB" id="A0A838A9D6"/>
<evidence type="ECO:0000259" key="2">
    <source>
        <dbReference type="Pfam" id="PF01882"/>
    </source>
</evidence>
<keyword evidence="4" id="KW-1185">Reference proteome</keyword>
<proteinExistence type="predicted"/>
<comment type="caution">
    <text evidence="3">The sequence shown here is derived from an EMBL/GenBank/DDBJ whole genome shotgun (WGS) entry which is preliminary data.</text>
</comment>
<evidence type="ECO:0000313" key="3">
    <source>
        <dbReference type="EMBL" id="MBA0126138.1"/>
    </source>
</evidence>
<accession>A0A838A9D6</accession>
<feature type="domain" description="DUF58" evidence="2">
    <location>
        <begin position="214"/>
        <end position="331"/>
    </location>
</feature>
<sequence>MTVFATLRQYLRASARALLGLTTRGRCLLAAGVAAAVCAWVLNERELLRVATFIIALPLLAVLFLALPRVRIRAERLVRPDRIPVGAECAVRLRLWRTGRLPAVHTVLTDGVPYQLGSRPRFVVERLPRGRVVELTYPLRPALRGVHRITNLSATMSDPFGLCELDHDLLAASPLTVVPRTVELAGLPFGAGNESHYQGAAARVSGMGDPDSIVRQYRHGDDMRRVHWPSTARRDELMVRLEERPRQGRSTVLLDRRAAAHAGTGAASSLEWAVSFAASATLQLRRSGHGIRLVTEDTVALVDVPSGGTPEHDELILDTLAAMQQSHERDISARASLPEGGALIAVLGSLGDEAVHQLCRAHTGAGPAVAVLLDTPSWSGAEHRETVPAEQSARLFRASGWATCVVDSGTTVPGAWAELCRSTPGRPLSAGAR</sequence>
<dbReference type="Pfam" id="PF01882">
    <property type="entry name" value="DUF58"/>
    <property type="match status" value="1"/>
</dbReference>
<evidence type="ECO:0000256" key="1">
    <source>
        <dbReference type="SAM" id="Phobius"/>
    </source>
</evidence>
<keyword evidence="1" id="KW-0472">Membrane</keyword>
<name>A0A838A9D6_9PSEU</name>
<gene>
    <name evidence="3" type="ORF">H0B56_11360</name>
</gene>
<dbReference type="Proteomes" id="UP000582974">
    <property type="component" value="Unassembled WGS sequence"/>
</dbReference>
<evidence type="ECO:0000313" key="4">
    <source>
        <dbReference type="Proteomes" id="UP000582974"/>
    </source>
</evidence>
<dbReference type="PANTHER" id="PTHR34351">
    <property type="entry name" value="SLR1927 PROTEIN-RELATED"/>
    <property type="match status" value="1"/>
</dbReference>
<dbReference type="PANTHER" id="PTHR34351:SF1">
    <property type="entry name" value="SLR1927 PROTEIN"/>
    <property type="match status" value="1"/>
</dbReference>
<reference evidence="3 4" key="1">
    <citation type="submission" date="2020-07" db="EMBL/GenBank/DDBJ databases">
        <title>Genome of Haloechinothrix sp.</title>
        <authorList>
            <person name="Tang S.-K."/>
            <person name="Yang L."/>
            <person name="Zhu W.-Y."/>
        </authorList>
    </citation>
    <scope>NUCLEOTIDE SEQUENCE [LARGE SCALE GENOMIC DNA]</scope>
    <source>
        <strain evidence="3 4">YIM 98757</strain>
    </source>
</reference>
<keyword evidence="1" id="KW-1133">Transmembrane helix</keyword>
<dbReference type="RefSeq" id="WP_180892993.1">
    <property type="nucleotide sequence ID" value="NZ_JACCKD010000004.1"/>
</dbReference>
<keyword evidence="1" id="KW-0812">Transmembrane</keyword>
<dbReference type="EMBL" id="JACCKD010000004">
    <property type="protein sequence ID" value="MBA0126138.1"/>
    <property type="molecule type" value="Genomic_DNA"/>
</dbReference>